<gene>
    <name evidence="1" type="ORF">DCAR_0311617</name>
</gene>
<evidence type="ECO:0000313" key="2">
    <source>
        <dbReference type="Proteomes" id="UP000077755"/>
    </source>
</evidence>
<evidence type="ECO:0000313" key="1">
    <source>
        <dbReference type="EMBL" id="WOG92353.1"/>
    </source>
</evidence>
<reference evidence="1" key="1">
    <citation type="journal article" date="2016" name="Nat. Genet.">
        <title>A high-quality carrot genome assembly provides new insights into carotenoid accumulation and asterid genome evolution.</title>
        <authorList>
            <person name="Iorizzo M."/>
            <person name="Ellison S."/>
            <person name="Senalik D."/>
            <person name="Zeng P."/>
            <person name="Satapoomin P."/>
            <person name="Huang J."/>
            <person name="Bowman M."/>
            <person name="Iovene M."/>
            <person name="Sanseverino W."/>
            <person name="Cavagnaro P."/>
            <person name="Yildiz M."/>
            <person name="Macko-Podgorni A."/>
            <person name="Moranska E."/>
            <person name="Grzebelus E."/>
            <person name="Grzebelus D."/>
            <person name="Ashrafi H."/>
            <person name="Zheng Z."/>
            <person name="Cheng S."/>
            <person name="Spooner D."/>
            <person name="Van Deynze A."/>
            <person name="Simon P."/>
        </authorList>
    </citation>
    <scope>NUCLEOTIDE SEQUENCE</scope>
    <source>
        <tissue evidence="1">Leaf</tissue>
    </source>
</reference>
<sequence>MVAISPRTRMIIPARWVYIQP</sequence>
<reference evidence="1" key="2">
    <citation type="submission" date="2022-03" db="EMBL/GenBank/DDBJ databases">
        <title>Draft title - Genomic analysis of global carrot germplasm unveils the trajectory of domestication and the origin of high carotenoid orange carrot.</title>
        <authorList>
            <person name="Iorizzo M."/>
            <person name="Ellison S."/>
            <person name="Senalik D."/>
            <person name="Macko-Podgorni A."/>
            <person name="Grzebelus D."/>
            <person name="Bostan H."/>
            <person name="Rolling W."/>
            <person name="Curaba J."/>
            <person name="Simon P."/>
        </authorList>
    </citation>
    <scope>NUCLEOTIDE SEQUENCE</scope>
    <source>
        <tissue evidence="1">Leaf</tissue>
    </source>
</reference>
<keyword evidence="2" id="KW-1185">Reference proteome</keyword>
<accession>A0AAF1ARB6</accession>
<proteinExistence type="predicted"/>
<organism evidence="1 2">
    <name type="scientific">Daucus carota subsp. sativus</name>
    <name type="common">Carrot</name>
    <dbReference type="NCBI Taxonomy" id="79200"/>
    <lineage>
        <taxon>Eukaryota</taxon>
        <taxon>Viridiplantae</taxon>
        <taxon>Streptophyta</taxon>
        <taxon>Embryophyta</taxon>
        <taxon>Tracheophyta</taxon>
        <taxon>Spermatophyta</taxon>
        <taxon>Magnoliopsida</taxon>
        <taxon>eudicotyledons</taxon>
        <taxon>Gunneridae</taxon>
        <taxon>Pentapetalae</taxon>
        <taxon>asterids</taxon>
        <taxon>campanulids</taxon>
        <taxon>Apiales</taxon>
        <taxon>Apiaceae</taxon>
        <taxon>Apioideae</taxon>
        <taxon>Scandiceae</taxon>
        <taxon>Daucinae</taxon>
        <taxon>Daucus</taxon>
        <taxon>Daucus sect. Daucus</taxon>
    </lineage>
</organism>
<dbReference type="EMBL" id="CP093345">
    <property type="protein sequence ID" value="WOG92353.1"/>
    <property type="molecule type" value="Genomic_DNA"/>
</dbReference>
<dbReference type="Proteomes" id="UP000077755">
    <property type="component" value="Chromosome 3"/>
</dbReference>
<protein>
    <submittedName>
        <fullName evidence="1">Uncharacterized protein</fullName>
    </submittedName>
</protein>
<dbReference type="AlphaFoldDB" id="A0AAF1ARB6"/>
<name>A0AAF1ARB6_DAUCS</name>